<dbReference type="RefSeq" id="WP_018021401.1">
    <property type="nucleotide sequence ID" value="NZ_AQUX01000002.1"/>
</dbReference>
<sequence length="175" mass="18219">MDDLTWLNSRTVFAALASDASAADVRAQLARAVAAGHERCVVFPTHLGLVPEGMTGIAVVGFPTGRHHSLVKAAEARLAVQFGAEEVWLAVDETIADENSLLADVVAVRQSVPPPVRLAVIAATEAGARVAYAAGAEGAVVDKHHREGDTVRVASVEDAVAALESGATRLVAWPR</sequence>
<evidence type="ECO:0000313" key="1">
    <source>
        <dbReference type="EMBL" id="AIT60205.1"/>
    </source>
</evidence>
<dbReference type="eggNOG" id="COG0274">
    <property type="taxonomic scope" value="Bacteria"/>
</dbReference>
<proteinExistence type="predicted"/>
<dbReference type="Gene3D" id="3.20.20.70">
    <property type="entry name" value="Aldolase class I"/>
    <property type="match status" value="1"/>
</dbReference>
<dbReference type="KEGG" id="cdo:CDOO_02250"/>
<accession>A0A097IDL0</accession>
<protein>
    <submittedName>
        <fullName evidence="1">Deoxyribose-phosphate aldolase</fullName>
    </submittedName>
</protein>
<evidence type="ECO:0000313" key="2">
    <source>
        <dbReference type="Proteomes" id="UP000029914"/>
    </source>
</evidence>
<dbReference type="EMBL" id="CP006764">
    <property type="protein sequence ID" value="AIT60205.1"/>
    <property type="molecule type" value="Genomic_DNA"/>
</dbReference>
<dbReference type="SUPFAM" id="SSF51569">
    <property type="entry name" value="Aldolase"/>
    <property type="match status" value="1"/>
</dbReference>
<dbReference type="InterPro" id="IPR013785">
    <property type="entry name" value="Aldolase_TIM"/>
</dbReference>
<name>A0A097IDL0_9CORY</name>
<dbReference type="AlphaFoldDB" id="A0A097IDL0"/>
<dbReference type="STRING" id="558173.CDOO_02250"/>
<dbReference type="Proteomes" id="UP000029914">
    <property type="component" value="Chromosome"/>
</dbReference>
<dbReference type="OrthoDB" id="4421412at2"/>
<dbReference type="CDD" id="cd00945">
    <property type="entry name" value="Aldolase_Class_I"/>
    <property type="match status" value="1"/>
</dbReference>
<organism evidence="1 2">
    <name type="scientific">Corynebacterium doosanense CAU 212 = DSM 45436</name>
    <dbReference type="NCBI Taxonomy" id="558173"/>
    <lineage>
        <taxon>Bacteria</taxon>
        <taxon>Bacillati</taxon>
        <taxon>Actinomycetota</taxon>
        <taxon>Actinomycetes</taxon>
        <taxon>Mycobacteriales</taxon>
        <taxon>Corynebacteriaceae</taxon>
        <taxon>Corynebacterium</taxon>
    </lineage>
</organism>
<keyword evidence="2" id="KW-1185">Reference proteome</keyword>
<dbReference type="HOGENOM" id="CLU_053595_2_0_11"/>
<gene>
    <name evidence="1" type="ORF">CDOO_02250</name>
</gene>
<reference evidence="1 2" key="1">
    <citation type="submission" date="2013-09" db="EMBL/GenBank/DDBJ databases">
        <title>Complete genome sequence of Corynebacterium doosanense CAU 212(T) (=DSM 45436(T)), isolated from activated sludge.</title>
        <authorList>
            <person name="Schaffert L."/>
            <person name="Albersmeier A."/>
            <person name="Kalinowski J."/>
            <person name="Ruckert C."/>
        </authorList>
    </citation>
    <scope>NUCLEOTIDE SEQUENCE [LARGE SCALE GENOMIC DNA]</scope>
    <source>
        <strain evidence="1 2">CAU 212</strain>
    </source>
</reference>